<accession>A0A9P8Y5R8</accession>
<dbReference type="GO" id="GO:0003700">
    <property type="term" value="F:DNA-binding transcription factor activity"/>
    <property type="evidence" value="ECO:0007669"/>
    <property type="project" value="InterPro"/>
</dbReference>
<dbReference type="InterPro" id="IPR046347">
    <property type="entry name" value="bZIP_sf"/>
</dbReference>
<name>A0A9P8Y5R8_9PEZI</name>
<dbReference type="PANTHER" id="PTHR40618">
    <property type="entry name" value="B-ZIP TRANSCRIPTION FACTOR (EUROFUNG)-RELATED"/>
    <property type="match status" value="1"/>
</dbReference>
<evidence type="ECO:0000256" key="2">
    <source>
        <dbReference type="SAM" id="MobiDB-lite"/>
    </source>
</evidence>
<dbReference type="Proteomes" id="UP000756346">
    <property type="component" value="Unassembled WGS sequence"/>
</dbReference>
<feature type="compositionally biased region" description="Polar residues" evidence="2">
    <location>
        <begin position="21"/>
        <end position="31"/>
    </location>
</feature>
<keyword evidence="4" id="KW-1185">Reference proteome</keyword>
<feature type="compositionally biased region" description="Polar residues" evidence="2">
    <location>
        <begin position="153"/>
        <end position="178"/>
    </location>
</feature>
<comment type="caution">
    <text evidence="3">The sequence shown here is derived from an EMBL/GenBank/DDBJ whole genome shotgun (WGS) entry which is preliminary data.</text>
</comment>
<dbReference type="EMBL" id="JAGTJQ010000007">
    <property type="protein sequence ID" value="KAH7028145.1"/>
    <property type="molecule type" value="Genomic_DNA"/>
</dbReference>
<gene>
    <name evidence="3" type="ORF">B0I36DRAFT_351565</name>
</gene>
<feature type="region of interest" description="Disordered" evidence="2">
    <location>
        <begin position="1"/>
        <end position="69"/>
    </location>
</feature>
<feature type="region of interest" description="Disordered" evidence="2">
    <location>
        <begin position="152"/>
        <end position="214"/>
    </location>
</feature>
<dbReference type="RefSeq" id="XP_046010944.1">
    <property type="nucleotide sequence ID" value="XM_046157023.1"/>
</dbReference>
<keyword evidence="1" id="KW-0175">Coiled coil</keyword>
<sequence length="649" mass="71336">MSGPREHQHPSQSHFGAVPLSSPTVGTTAAQAQAFGLGHSRGPASSPFQYDQQQQQQQFSHGQPTFQSLGAFMPQSTVDRHPGNVTVPGYGIVGQPETVPQSPVPLAPQHRHHESIHLPAEQPGYSQPAALRGANTERYNDAFPAWKTEPADNASSVALGNKSAPPSQRTWPTETTPSRVGKRPRLETAENEVQPDTAEDETEEANRLDQRRRTQIRLAQRAYRSRKETAMNDLEGQVKRLKDDNVEMREAVHDLVNCANQYSHLLIQMPELARHLHKVRALTKTRKSSARSEDSTSEDVHDRSTLDDSEPIIKSEESKDFSSHGAKPNGQSQQLLGSTAASYDGHDSHGYGAYQSRGSSEYEVIAVPTHDNASFAPNKIDLSADFLQGMPWTGQPQLSAFPLPHADPSPMSGFGRRLQRHAREKIATLLSMTNPPAETILRVLGFSSVFESQEEVRRRINEDLQRSRDEVMYNMQFPYYTDGGSTSQYVDRHQQAPPAGAPNHFKSGSSYQSGSAEIRASDLRGRLLEICKAMQLPIARSVIWDCDEVNLYLTQRGVSLSNANEACTVEINPMAFLTQDSSASQLSEVPHMVGHAANDGQPNDGQFNEVRWNNPPSSTFGGPVPPESSSSSAGEPRKMAFWGAVTALT</sequence>
<dbReference type="PANTHER" id="PTHR40618:SF1">
    <property type="entry name" value="B-ZIP TRANSCRIPTION FACTOR (EUROFUNG)"/>
    <property type="match status" value="1"/>
</dbReference>
<evidence type="ECO:0000313" key="3">
    <source>
        <dbReference type="EMBL" id="KAH7028145.1"/>
    </source>
</evidence>
<feature type="region of interest" description="Disordered" evidence="2">
    <location>
        <begin position="595"/>
        <end position="636"/>
    </location>
</feature>
<feature type="compositionally biased region" description="Basic and acidic residues" evidence="2">
    <location>
        <begin position="290"/>
        <end position="322"/>
    </location>
</feature>
<dbReference type="OrthoDB" id="3555317at2759"/>
<feature type="compositionally biased region" description="Low complexity" evidence="2">
    <location>
        <begin position="48"/>
        <end position="67"/>
    </location>
</feature>
<dbReference type="CDD" id="cd14688">
    <property type="entry name" value="bZIP_YAP"/>
    <property type="match status" value="1"/>
</dbReference>
<evidence type="ECO:0008006" key="5">
    <source>
        <dbReference type="Google" id="ProtNLM"/>
    </source>
</evidence>
<feature type="coiled-coil region" evidence="1">
    <location>
        <begin position="224"/>
        <end position="251"/>
    </location>
</feature>
<dbReference type="SUPFAM" id="SSF57959">
    <property type="entry name" value="Leucine zipper domain"/>
    <property type="match status" value="1"/>
</dbReference>
<dbReference type="AlphaFoldDB" id="A0A9P8Y5R8"/>
<dbReference type="Gene3D" id="1.20.5.170">
    <property type="match status" value="1"/>
</dbReference>
<evidence type="ECO:0000256" key="1">
    <source>
        <dbReference type="SAM" id="Coils"/>
    </source>
</evidence>
<feature type="region of interest" description="Disordered" evidence="2">
    <location>
        <begin position="283"/>
        <end position="333"/>
    </location>
</feature>
<reference evidence="3" key="1">
    <citation type="journal article" date="2021" name="Nat. Commun.">
        <title>Genetic determinants of endophytism in the Arabidopsis root mycobiome.</title>
        <authorList>
            <person name="Mesny F."/>
            <person name="Miyauchi S."/>
            <person name="Thiergart T."/>
            <person name="Pickel B."/>
            <person name="Atanasova L."/>
            <person name="Karlsson M."/>
            <person name="Huettel B."/>
            <person name="Barry K.W."/>
            <person name="Haridas S."/>
            <person name="Chen C."/>
            <person name="Bauer D."/>
            <person name="Andreopoulos W."/>
            <person name="Pangilinan J."/>
            <person name="LaButti K."/>
            <person name="Riley R."/>
            <person name="Lipzen A."/>
            <person name="Clum A."/>
            <person name="Drula E."/>
            <person name="Henrissat B."/>
            <person name="Kohler A."/>
            <person name="Grigoriev I.V."/>
            <person name="Martin F.M."/>
            <person name="Hacquard S."/>
        </authorList>
    </citation>
    <scope>NUCLEOTIDE SEQUENCE</scope>
    <source>
        <strain evidence="3">MPI-CAGE-CH-0230</strain>
    </source>
</reference>
<dbReference type="GeneID" id="70186569"/>
<proteinExistence type="predicted"/>
<evidence type="ECO:0000313" key="4">
    <source>
        <dbReference type="Proteomes" id="UP000756346"/>
    </source>
</evidence>
<protein>
    <recommendedName>
        <fullName evidence="5">BZIP domain-containing protein</fullName>
    </recommendedName>
</protein>
<organism evidence="3 4">
    <name type="scientific">Microdochium trichocladiopsis</name>
    <dbReference type="NCBI Taxonomy" id="1682393"/>
    <lineage>
        <taxon>Eukaryota</taxon>
        <taxon>Fungi</taxon>
        <taxon>Dikarya</taxon>
        <taxon>Ascomycota</taxon>
        <taxon>Pezizomycotina</taxon>
        <taxon>Sordariomycetes</taxon>
        <taxon>Xylariomycetidae</taxon>
        <taxon>Xylariales</taxon>
        <taxon>Microdochiaceae</taxon>
        <taxon>Microdochium</taxon>
    </lineage>
</organism>